<evidence type="ECO:0000313" key="1">
    <source>
        <dbReference type="EMBL" id="CAA9993591.1"/>
    </source>
</evidence>
<organism evidence="1 2">
    <name type="scientific">Nesidiocoris tenuis</name>
    <dbReference type="NCBI Taxonomy" id="355587"/>
    <lineage>
        <taxon>Eukaryota</taxon>
        <taxon>Metazoa</taxon>
        <taxon>Ecdysozoa</taxon>
        <taxon>Arthropoda</taxon>
        <taxon>Hexapoda</taxon>
        <taxon>Insecta</taxon>
        <taxon>Pterygota</taxon>
        <taxon>Neoptera</taxon>
        <taxon>Paraneoptera</taxon>
        <taxon>Hemiptera</taxon>
        <taxon>Heteroptera</taxon>
        <taxon>Panheteroptera</taxon>
        <taxon>Cimicomorpha</taxon>
        <taxon>Miridae</taxon>
        <taxon>Dicyphina</taxon>
        <taxon>Nesidiocoris</taxon>
    </lineage>
</organism>
<keyword evidence="2" id="KW-1185">Reference proteome</keyword>
<protein>
    <submittedName>
        <fullName evidence="1">Uncharacterized protein</fullName>
    </submittedName>
</protein>
<dbReference type="EMBL" id="CADCXU010000819">
    <property type="protein sequence ID" value="CAA9993591.1"/>
    <property type="molecule type" value="Genomic_DNA"/>
</dbReference>
<dbReference type="Proteomes" id="UP000479000">
    <property type="component" value="Unassembled WGS sequence"/>
</dbReference>
<gene>
    <name evidence="1" type="ORF">NTEN_LOCUS508</name>
</gene>
<accession>A0A6H5FWJ1</accession>
<proteinExistence type="predicted"/>
<sequence>MPNCRCRELETLVLQYDKPGGDTNKEEGARQRYQFIGSSPSCRLRTSRQRKL</sequence>
<reference evidence="1 2" key="1">
    <citation type="submission" date="2020-02" db="EMBL/GenBank/DDBJ databases">
        <authorList>
            <person name="Ferguson B K."/>
        </authorList>
    </citation>
    <scope>NUCLEOTIDE SEQUENCE [LARGE SCALE GENOMIC DNA]</scope>
</reference>
<dbReference type="AlphaFoldDB" id="A0A6H5FWJ1"/>
<name>A0A6H5FWJ1_9HEMI</name>
<evidence type="ECO:0000313" key="2">
    <source>
        <dbReference type="Proteomes" id="UP000479000"/>
    </source>
</evidence>